<dbReference type="SUPFAM" id="SSF55874">
    <property type="entry name" value="ATPase domain of HSP90 chaperone/DNA topoisomerase II/histidine kinase"/>
    <property type="match status" value="1"/>
</dbReference>
<dbReference type="Gene3D" id="3.30.565.10">
    <property type="entry name" value="Histidine kinase-like ATPase, C-terminal domain"/>
    <property type="match status" value="1"/>
</dbReference>
<dbReference type="InterPro" id="IPR036097">
    <property type="entry name" value="HisK_dim/P_sf"/>
</dbReference>
<feature type="transmembrane region" description="Helical" evidence="11">
    <location>
        <begin position="80"/>
        <end position="99"/>
    </location>
</feature>
<evidence type="ECO:0000256" key="2">
    <source>
        <dbReference type="ARBA" id="ARBA00004651"/>
    </source>
</evidence>
<dbReference type="SMART" id="SM00387">
    <property type="entry name" value="HATPase_c"/>
    <property type="match status" value="1"/>
</dbReference>
<feature type="transmembrane region" description="Helical" evidence="11">
    <location>
        <begin position="55"/>
        <end position="74"/>
    </location>
</feature>
<dbReference type="AlphaFoldDB" id="A0A261SKR6"/>
<keyword evidence="8 13" id="KW-0418">Kinase</keyword>
<dbReference type="EC" id="2.7.13.3" evidence="3"/>
<keyword evidence="6" id="KW-0808">Transferase</keyword>
<keyword evidence="9" id="KW-0067">ATP-binding</keyword>
<evidence type="ECO:0000256" key="5">
    <source>
        <dbReference type="ARBA" id="ARBA00022553"/>
    </source>
</evidence>
<reference evidence="14" key="1">
    <citation type="submission" date="2017-05" db="EMBL/GenBank/DDBJ databases">
        <title>Complete and WGS of Bordetella genogroups.</title>
        <authorList>
            <person name="Spilker T."/>
            <person name="Lipuma J."/>
        </authorList>
    </citation>
    <scope>NUCLEOTIDE SEQUENCE [LARGE SCALE GENOMIC DNA]</scope>
    <source>
        <strain evidence="14">AU16122</strain>
    </source>
</reference>
<dbReference type="Gene3D" id="1.10.287.130">
    <property type="match status" value="1"/>
</dbReference>
<organism evidence="13 14">
    <name type="scientific">Bordetella genomosp. 10</name>
    <dbReference type="NCBI Taxonomy" id="1416804"/>
    <lineage>
        <taxon>Bacteria</taxon>
        <taxon>Pseudomonadati</taxon>
        <taxon>Pseudomonadota</taxon>
        <taxon>Betaproteobacteria</taxon>
        <taxon>Burkholderiales</taxon>
        <taxon>Alcaligenaceae</taxon>
        <taxon>Bordetella</taxon>
    </lineage>
</organism>
<dbReference type="GO" id="GO:0000155">
    <property type="term" value="F:phosphorelay sensor kinase activity"/>
    <property type="evidence" value="ECO:0007669"/>
    <property type="project" value="InterPro"/>
</dbReference>
<feature type="transmembrane region" description="Helical" evidence="11">
    <location>
        <begin position="191"/>
        <end position="211"/>
    </location>
</feature>
<name>A0A261SKR6_9BORD</name>
<evidence type="ECO:0000256" key="11">
    <source>
        <dbReference type="SAM" id="Phobius"/>
    </source>
</evidence>
<evidence type="ECO:0000313" key="14">
    <source>
        <dbReference type="Proteomes" id="UP000216020"/>
    </source>
</evidence>
<accession>A0A261SKR6</accession>
<dbReference type="InterPro" id="IPR003594">
    <property type="entry name" value="HATPase_dom"/>
</dbReference>
<evidence type="ECO:0000256" key="6">
    <source>
        <dbReference type="ARBA" id="ARBA00022679"/>
    </source>
</evidence>
<keyword evidence="4" id="KW-1003">Cell membrane</keyword>
<gene>
    <name evidence="13" type="ORF">CAL29_06590</name>
</gene>
<protein>
    <recommendedName>
        <fullName evidence="3">histidine kinase</fullName>
        <ecNumber evidence="3">2.7.13.3</ecNumber>
    </recommendedName>
</protein>
<dbReference type="CDD" id="cd00082">
    <property type="entry name" value="HisKA"/>
    <property type="match status" value="1"/>
</dbReference>
<evidence type="ECO:0000256" key="10">
    <source>
        <dbReference type="SAM" id="MobiDB-lite"/>
    </source>
</evidence>
<evidence type="ECO:0000313" key="13">
    <source>
        <dbReference type="EMBL" id="OZI38018.1"/>
    </source>
</evidence>
<evidence type="ECO:0000256" key="3">
    <source>
        <dbReference type="ARBA" id="ARBA00012438"/>
    </source>
</evidence>
<sequence>MSPADPSPDARPAAGPSLDDGPASCAAPAVSPADDAARRRFDSTGHKNMHQLVQLRWIAALGQLVTIYVVYLGFDVRLPLNYMLAVLGCLVAFNAVSVLRLRVYPEVTNGELFVSMLVDVGMLTAQLYLSGGATNPFVFLYLLQVTLGAMLLKSWSTWTLVAVALCCIGGLALAARPLPLPLDHANGVASLYIQGMLVCFAINAVLLVVFVSRISHNLRARDAHLADLRQRAAEEEHIVRMGLLASGAAHELGTPLATLAVILGDWRRMPAFADDPELSQEISEMQTQVLRCKSIVSGILLSAGEARGEAPVETTVRTFLDDLIAEWRGTRPGATLDYHNDFGQDLRIISDSALKQMICNVLDNALEASPEWVGLRASRVGADLNLVVTDRGPGFPPAMLAQLGKPYQSSKGRPGSGLGLFLVVNVARTLGGRVWARNLPQGGAMVTLTLPLAALTLDDDENEDEDKEEADAS</sequence>
<dbReference type="RefSeq" id="WP_094852118.1">
    <property type="nucleotide sequence ID" value="NZ_NEVM01000001.1"/>
</dbReference>
<dbReference type="PANTHER" id="PTHR44936">
    <property type="entry name" value="SENSOR PROTEIN CREC"/>
    <property type="match status" value="1"/>
</dbReference>
<keyword evidence="5" id="KW-0597">Phosphoprotein</keyword>
<dbReference type="PROSITE" id="PS50109">
    <property type="entry name" value="HIS_KIN"/>
    <property type="match status" value="1"/>
</dbReference>
<feature type="domain" description="Histidine kinase" evidence="12">
    <location>
        <begin position="247"/>
        <end position="454"/>
    </location>
</feature>
<dbReference type="SUPFAM" id="SSF47384">
    <property type="entry name" value="Homodimeric domain of signal transducing histidine kinase"/>
    <property type="match status" value="1"/>
</dbReference>
<dbReference type="OrthoDB" id="9785252at2"/>
<feature type="compositionally biased region" description="Low complexity" evidence="10">
    <location>
        <begin position="10"/>
        <end position="32"/>
    </location>
</feature>
<dbReference type="EMBL" id="NEVM01000001">
    <property type="protein sequence ID" value="OZI38018.1"/>
    <property type="molecule type" value="Genomic_DNA"/>
</dbReference>
<dbReference type="GO" id="GO:0005524">
    <property type="term" value="F:ATP binding"/>
    <property type="evidence" value="ECO:0007669"/>
    <property type="project" value="UniProtKB-KW"/>
</dbReference>
<feature type="region of interest" description="Disordered" evidence="10">
    <location>
        <begin position="1"/>
        <end position="32"/>
    </location>
</feature>
<evidence type="ECO:0000256" key="4">
    <source>
        <dbReference type="ARBA" id="ARBA00022475"/>
    </source>
</evidence>
<evidence type="ECO:0000256" key="8">
    <source>
        <dbReference type="ARBA" id="ARBA00022777"/>
    </source>
</evidence>
<dbReference type="Proteomes" id="UP000216020">
    <property type="component" value="Unassembled WGS sequence"/>
</dbReference>
<keyword evidence="11" id="KW-0812">Transmembrane</keyword>
<dbReference type="Pfam" id="PF02518">
    <property type="entry name" value="HATPase_c"/>
    <property type="match status" value="1"/>
</dbReference>
<keyword evidence="11" id="KW-1133">Transmembrane helix</keyword>
<dbReference type="GO" id="GO:0005886">
    <property type="term" value="C:plasma membrane"/>
    <property type="evidence" value="ECO:0007669"/>
    <property type="project" value="UniProtKB-SubCell"/>
</dbReference>
<dbReference type="InterPro" id="IPR004358">
    <property type="entry name" value="Sig_transdc_His_kin-like_C"/>
</dbReference>
<feature type="transmembrane region" description="Helical" evidence="11">
    <location>
        <begin position="159"/>
        <end position="179"/>
    </location>
</feature>
<dbReference type="InterPro" id="IPR050980">
    <property type="entry name" value="2C_sensor_his_kinase"/>
</dbReference>
<comment type="caution">
    <text evidence="13">The sequence shown here is derived from an EMBL/GenBank/DDBJ whole genome shotgun (WGS) entry which is preliminary data.</text>
</comment>
<keyword evidence="11" id="KW-0472">Membrane</keyword>
<comment type="catalytic activity">
    <reaction evidence="1">
        <text>ATP + protein L-histidine = ADP + protein N-phospho-L-histidine.</text>
        <dbReference type="EC" id="2.7.13.3"/>
    </reaction>
</comment>
<keyword evidence="7" id="KW-0547">Nucleotide-binding</keyword>
<comment type="subcellular location">
    <subcellularLocation>
        <location evidence="2">Cell membrane</location>
        <topology evidence="2">Multi-pass membrane protein</topology>
    </subcellularLocation>
</comment>
<evidence type="ECO:0000256" key="9">
    <source>
        <dbReference type="ARBA" id="ARBA00022840"/>
    </source>
</evidence>
<dbReference type="InterPro" id="IPR005467">
    <property type="entry name" value="His_kinase_dom"/>
</dbReference>
<dbReference type="InterPro" id="IPR003661">
    <property type="entry name" value="HisK_dim/P_dom"/>
</dbReference>
<dbReference type="PRINTS" id="PR00344">
    <property type="entry name" value="BCTRLSENSOR"/>
</dbReference>
<keyword evidence="14" id="KW-1185">Reference proteome</keyword>
<dbReference type="Pfam" id="PF25323">
    <property type="entry name" value="6TM_PilS"/>
    <property type="match status" value="1"/>
</dbReference>
<evidence type="ECO:0000256" key="1">
    <source>
        <dbReference type="ARBA" id="ARBA00000085"/>
    </source>
</evidence>
<proteinExistence type="predicted"/>
<dbReference type="PANTHER" id="PTHR44936:SF10">
    <property type="entry name" value="SENSOR PROTEIN RSTB"/>
    <property type="match status" value="1"/>
</dbReference>
<evidence type="ECO:0000259" key="12">
    <source>
        <dbReference type="PROSITE" id="PS50109"/>
    </source>
</evidence>
<dbReference type="InterPro" id="IPR036890">
    <property type="entry name" value="HATPase_C_sf"/>
</dbReference>
<evidence type="ECO:0000256" key="7">
    <source>
        <dbReference type="ARBA" id="ARBA00022741"/>
    </source>
</evidence>